<proteinExistence type="predicted"/>
<accession>A0A811T6N3</accession>
<dbReference type="Proteomes" id="UP000639006">
    <property type="component" value="Unassembled WGS sequence"/>
</dbReference>
<protein>
    <submittedName>
        <fullName evidence="1">Uncharacterized protein</fullName>
    </submittedName>
</protein>
<organism evidence="1 2">
    <name type="scientific">Candidatus Argoarchaeum ethanivorans</name>
    <dbReference type="NCBI Taxonomy" id="2608793"/>
    <lineage>
        <taxon>Archaea</taxon>
        <taxon>Methanobacteriati</taxon>
        <taxon>Methanobacteriota</taxon>
        <taxon>Stenosarchaea group</taxon>
        <taxon>Methanomicrobia</taxon>
        <taxon>Methanosarcinales</taxon>
        <taxon>Methanosarcinales incertae sedis</taxon>
        <taxon>GOM Arc I cluster</taxon>
        <taxon>Candidatus Argoarchaeum</taxon>
    </lineage>
</organism>
<dbReference type="AlphaFoldDB" id="A0A811T6N3"/>
<name>A0A811T6N3_9EURY</name>
<comment type="caution">
    <text evidence="1">The sequence shown here is derived from an EMBL/GenBank/DDBJ whole genome shotgun (WGS) entry which is preliminary data.</text>
</comment>
<reference evidence="1" key="1">
    <citation type="submission" date="2020-10" db="EMBL/GenBank/DDBJ databases">
        <authorList>
            <person name="Hahn C.J."/>
            <person name="Laso-Perez R."/>
            <person name="Vulcano F."/>
            <person name="Vaziourakis K.-M."/>
            <person name="Stokke R."/>
            <person name="Steen I.H."/>
            <person name="Teske A."/>
            <person name="Boetius A."/>
            <person name="Liebeke M."/>
            <person name="Amann R."/>
            <person name="Knittel K."/>
        </authorList>
    </citation>
    <scope>NUCLEOTIDE SEQUENCE</scope>
    <source>
        <strain evidence="1">Gfbio:e3339647-f889-4370-9287-4fb5cb688e4c:AG392M11_GoMArc1</strain>
    </source>
</reference>
<dbReference type="EMBL" id="CAJHIQ010000021">
    <property type="protein sequence ID" value="CAD6492904.1"/>
    <property type="molecule type" value="Genomic_DNA"/>
</dbReference>
<sequence>MCNKDLISISIIDGIYIRKVAYVNIGKNNIVAGTFSQTGEVDVHATYHEDGHCHVKRKKAGKINEVDLFDGCPILTFKGKINLFNRLFQRDISKLPKSVSILAESSDGIKLEFRRDNSPHLMSIFLIESGRMDLLPYINKEEYILYDKSSPWILVTFFIPSNDKWKSIMGNLKQSQHIVYDTYYEGITSREDHMKVQIWRPPEFDKQRDSVKLSWEVEKRL</sequence>
<evidence type="ECO:0000313" key="2">
    <source>
        <dbReference type="Proteomes" id="UP000639006"/>
    </source>
</evidence>
<gene>
    <name evidence="1" type="ORF">DIAAKJNI_00414</name>
</gene>
<evidence type="ECO:0000313" key="1">
    <source>
        <dbReference type="EMBL" id="CAD6492904.1"/>
    </source>
</evidence>